<organism evidence="2 3">
    <name type="scientific">Eumeta variegata</name>
    <name type="common">Bagworm moth</name>
    <name type="synonym">Eumeta japonica</name>
    <dbReference type="NCBI Taxonomy" id="151549"/>
    <lineage>
        <taxon>Eukaryota</taxon>
        <taxon>Metazoa</taxon>
        <taxon>Ecdysozoa</taxon>
        <taxon>Arthropoda</taxon>
        <taxon>Hexapoda</taxon>
        <taxon>Insecta</taxon>
        <taxon>Pterygota</taxon>
        <taxon>Neoptera</taxon>
        <taxon>Endopterygota</taxon>
        <taxon>Lepidoptera</taxon>
        <taxon>Glossata</taxon>
        <taxon>Ditrysia</taxon>
        <taxon>Tineoidea</taxon>
        <taxon>Psychidae</taxon>
        <taxon>Oiketicinae</taxon>
        <taxon>Eumeta</taxon>
    </lineage>
</organism>
<dbReference type="AlphaFoldDB" id="A0A4C1ZAU9"/>
<keyword evidence="3" id="KW-1185">Reference proteome</keyword>
<proteinExistence type="predicted"/>
<evidence type="ECO:0000313" key="3">
    <source>
        <dbReference type="Proteomes" id="UP000299102"/>
    </source>
</evidence>
<evidence type="ECO:0000313" key="2">
    <source>
        <dbReference type="EMBL" id="GBP83737.1"/>
    </source>
</evidence>
<dbReference type="Proteomes" id="UP000299102">
    <property type="component" value="Unassembled WGS sequence"/>
</dbReference>
<gene>
    <name evidence="2" type="ORF">EVAR_61366_1</name>
</gene>
<protein>
    <submittedName>
        <fullName evidence="2">Uncharacterized protein</fullName>
    </submittedName>
</protein>
<accession>A0A4C1ZAU9</accession>
<feature type="region of interest" description="Disordered" evidence="1">
    <location>
        <begin position="109"/>
        <end position="152"/>
    </location>
</feature>
<comment type="caution">
    <text evidence="2">The sequence shown here is derived from an EMBL/GenBank/DDBJ whole genome shotgun (WGS) entry which is preliminary data.</text>
</comment>
<sequence length="188" mass="20199">MGKNPVHVREKGGFISRSKGVIVLRWAGGSKGGGGSGEAVTSDVMGRGADLSLQPVRNLDTVQARRALRIRINTRAHSQSFGAVGFRDLQVFGLFPIGWKVEERVTQGVSYGESRDESKGGGGLPDENEKRGEKSPAPSRLPEKKPSEASLARVGTYPASFCLLTQPARGQRVGYVNGRKPMEHLTSL</sequence>
<evidence type="ECO:0000256" key="1">
    <source>
        <dbReference type="SAM" id="MobiDB-lite"/>
    </source>
</evidence>
<dbReference type="EMBL" id="BGZK01001636">
    <property type="protein sequence ID" value="GBP83737.1"/>
    <property type="molecule type" value="Genomic_DNA"/>
</dbReference>
<name>A0A4C1ZAU9_EUMVA</name>
<reference evidence="2 3" key="1">
    <citation type="journal article" date="2019" name="Commun. Biol.">
        <title>The bagworm genome reveals a unique fibroin gene that provides high tensile strength.</title>
        <authorList>
            <person name="Kono N."/>
            <person name="Nakamura H."/>
            <person name="Ohtoshi R."/>
            <person name="Tomita M."/>
            <person name="Numata K."/>
            <person name="Arakawa K."/>
        </authorList>
    </citation>
    <scope>NUCLEOTIDE SEQUENCE [LARGE SCALE GENOMIC DNA]</scope>
</reference>